<sequence length="53" mass="6353">MSHWRSHMTSERGEDWLQVKLGLFTHSNQTRRGHKMKWSGRLSLYDLSDTRAH</sequence>
<accession>A6IP33</accession>
<reference evidence="1 2" key="1">
    <citation type="submission" date="2005-09" db="EMBL/GenBank/DDBJ databases">
        <authorList>
            <person name="Mural R.J."/>
            <person name="Li P.W."/>
            <person name="Adams M.D."/>
            <person name="Amanatides P.G."/>
            <person name="Baden-Tillson H."/>
            <person name="Barnstead M."/>
            <person name="Chin S.H."/>
            <person name="Dew I."/>
            <person name="Evans C.A."/>
            <person name="Ferriera S."/>
            <person name="Flanigan M."/>
            <person name="Fosler C."/>
            <person name="Glodek A."/>
            <person name="Gu Z."/>
            <person name="Holt R.A."/>
            <person name="Jennings D."/>
            <person name="Kraft C.L."/>
            <person name="Lu F."/>
            <person name="Nguyen T."/>
            <person name="Nusskern D.R."/>
            <person name="Pfannkoch C.M."/>
            <person name="Sitter C."/>
            <person name="Sutton G.G."/>
            <person name="Venter J.C."/>
            <person name="Wang Z."/>
            <person name="Woodage T."/>
            <person name="Zheng X.H."/>
            <person name="Zhong F."/>
        </authorList>
    </citation>
    <scope>NUCLEOTIDE SEQUENCE [LARGE SCALE GENOMIC DNA]</scope>
    <source>
        <strain>BN</strain>
        <strain evidence="2">Sprague-Dawley</strain>
    </source>
</reference>
<dbReference type="AlphaFoldDB" id="A6IP33"/>
<evidence type="ECO:0000313" key="2">
    <source>
        <dbReference type="Proteomes" id="UP000234681"/>
    </source>
</evidence>
<evidence type="ECO:0000313" key="1">
    <source>
        <dbReference type="EMBL" id="EDL99027.1"/>
    </source>
</evidence>
<protein>
    <submittedName>
        <fullName evidence="1">RCG63362</fullName>
    </submittedName>
</protein>
<dbReference type="Proteomes" id="UP000234681">
    <property type="component" value="Chromosome 9"/>
</dbReference>
<dbReference type="EMBL" id="CH473965">
    <property type="protein sequence ID" value="EDL99027.1"/>
    <property type="molecule type" value="Genomic_DNA"/>
</dbReference>
<gene>
    <name evidence="1" type="ORF">rCG_63362</name>
</gene>
<organism evidence="1 2">
    <name type="scientific">Rattus norvegicus</name>
    <name type="common">Rat</name>
    <dbReference type="NCBI Taxonomy" id="10116"/>
    <lineage>
        <taxon>Eukaryota</taxon>
        <taxon>Metazoa</taxon>
        <taxon>Chordata</taxon>
        <taxon>Craniata</taxon>
        <taxon>Vertebrata</taxon>
        <taxon>Euteleostomi</taxon>
        <taxon>Mammalia</taxon>
        <taxon>Eutheria</taxon>
        <taxon>Euarchontoglires</taxon>
        <taxon>Glires</taxon>
        <taxon>Rodentia</taxon>
        <taxon>Myomorpha</taxon>
        <taxon>Muroidea</taxon>
        <taxon>Muridae</taxon>
        <taxon>Murinae</taxon>
        <taxon>Rattus</taxon>
    </lineage>
</organism>
<proteinExistence type="predicted"/>
<name>A6IP33_RAT</name>